<comment type="caution">
    <text evidence="5">The sequence shown here is derived from an EMBL/GenBank/DDBJ whole genome shotgun (WGS) entry which is preliminary data.</text>
</comment>
<dbReference type="PROSITE" id="PS50887">
    <property type="entry name" value="GGDEF"/>
    <property type="match status" value="1"/>
</dbReference>
<feature type="domain" description="GGDEF" evidence="4">
    <location>
        <begin position="238"/>
        <end position="372"/>
    </location>
</feature>
<dbReference type="EMBL" id="JACHXU010000012">
    <property type="protein sequence ID" value="MBB3207892.1"/>
    <property type="molecule type" value="Genomic_DNA"/>
</dbReference>
<dbReference type="NCBIfam" id="TIGR00254">
    <property type="entry name" value="GGDEF"/>
    <property type="match status" value="1"/>
</dbReference>
<dbReference type="SUPFAM" id="SSF55073">
    <property type="entry name" value="Nucleotide cyclase"/>
    <property type="match status" value="1"/>
</dbReference>
<dbReference type="InterPro" id="IPR043128">
    <property type="entry name" value="Rev_trsase/Diguanyl_cyclase"/>
</dbReference>
<dbReference type="GO" id="GO:0043709">
    <property type="term" value="P:cell adhesion involved in single-species biofilm formation"/>
    <property type="evidence" value="ECO:0007669"/>
    <property type="project" value="TreeGrafter"/>
</dbReference>
<dbReference type="GO" id="GO:0005886">
    <property type="term" value="C:plasma membrane"/>
    <property type="evidence" value="ECO:0007669"/>
    <property type="project" value="TreeGrafter"/>
</dbReference>
<sequence>MGEPQFDADGDFIGYIGSTVDITEQRKDATELERTNEQLNRTAREITWLNELNDHLQVCKTIDETVPILKRYGGLLFPDASVSIGLISESRNVVEPFVSWGESATLNRMFSPHECWALRRGKPHIESPCESGSLCPNTKTCSIKFGYACIPMIAYGEVLGVMNVCFHNKGIEDETRGGLNSCLAKTTADQTALAIANLKLRETLQHQSTRDPLTQLYNRRFLLDNLDREVCRAKRDGNTVAVLMLDIDHFKRFNDTYGHEAGDIVLREVGSLLRQSVRSVDLPCRYGGEEFMIVLVDTDEASGIARAEDIRKKVSKLAIELGRKPLGNVTASIGLSFYPSDADTIEKMISTADQALYAAKAAGRNRVVEFRSMVSKGNETSSKVVSASALPHVGFGSNQGLSGIVN</sequence>
<accession>A0A7W5H5V6</accession>
<evidence type="ECO:0000313" key="5">
    <source>
        <dbReference type="EMBL" id="MBB3207892.1"/>
    </source>
</evidence>
<dbReference type="SMART" id="SM00267">
    <property type="entry name" value="GGDEF"/>
    <property type="match status" value="1"/>
</dbReference>
<feature type="domain" description="PAC" evidence="3">
    <location>
        <begin position="1"/>
        <end position="34"/>
    </location>
</feature>
<name>A0A7W5H5V6_9BACT</name>
<dbReference type="InterPro" id="IPR000700">
    <property type="entry name" value="PAS-assoc_C"/>
</dbReference>
<evidence type="ECO:0000259" key="3">
    <source>
        <dbReference type="PROSITE" id="PS50113"/>
    </source>
</evidence>
<dbReference type="PANTHER" id="PTHR45138:SF9">
    <property type="entry name" value="DIGUANYLATE CYCLASE DGCM-RELATED"/>
    <property type="match status" value="1"/>
</dbReference>
<dbReference type="InterPro" id="IPR000160">
    <property type="entry name" value="GGDEF_dom"/>
</dbReference>
<dbReference type="InterPro" id="IPR029016">
    <property type="entry name" value="GAF-like_dom_sf"/>
</dbReference>
<dbReference type="Gene3D" id="3.30.450.40">
    <property type="match status" value="1"/>
</dbReference>
<gene>
    <name evidence="5" type="ORF">FHS27_003719</name>
</gene>
<comment type="catalytic activity">
    <reaction evidence="2">
        <text>2 GTP = 3',3'-c-di-GMP + 2 diphosphate</text>
        <dbReference type="Rhea" id="RHEA:24898"/>
        <dbReference type="ChEBI" id="CHEBI:33019"/>
        <dbReference type="ChEBI" id="CHEBI:37565"/>
        <dbReference type="ChEBI" id="CHEBI:58805"/>
        <dbReference type="EC" id="2.7.7.65"/>
    </reaction>
</comment>
<dbReference type="Proteomes" id="UP000536179">
    <property type="component" value="Unassembled WGS sequence"/>
</dbReference>
<proteinExistence type="predicted"/>
<dbReference type="CDD" id="cd01949">
    <property type="entry name" value="GGDEF"/>
    <property type="match status" value="1"/>
</dbReference>
<evidence type="ECO:0000259" key="4">
    <source>
        <dbReference type="PROSITE" id="PS50887"/>
    </source>
</evidence>
<dbReference type="EC" id="2.7.7.65" evidence="1"/>
<dbReference type="Pfam" id="PF00990">
    <property type="entry name" value="GGDEF"/>
    <property type="match status" value="1"/>
</dbReference>
<dbReference type="AlphaFoldDB" id="A0A7W5H5V6"/>
<dbReference type="GO" id="GO:0052621">
    <property type="term" value="F:diguanylate cyclase activity"/>
    <property type="evidence" value="ECO:0007669"/>
    <property type="project" value="UniProtKB-EC"/>
</dbReference>
<dbReference type="FunFam" id="3.30.70.270:FF:000001">
    <property type="entry name" value="Diguanylate cyclase domain protein"/>
    <property type="match status" value="1"/>
</dbReference>
<dbReference type="InterPro" id="IPR029787">
    <property type="entry name" value="Nucleotide_cyclase"/>
</dbReference>
<dbReference type="PANTHER" id="PTHR45138">
    <property type="entry name" value="REGULATORY COMPONENTS OF SENSORY TRANSDUCTION SYSTEM"/>
    <property type="match status" value="1"/>
</dbReference>
<dbReference type="Gene3D" id="3.30.70.270">
    <property type="match status" value="1"/>
</dbReference>
<dbReference type="PROSITE" id="PS50113">
    <property type="entry name" value="PAC"/>
    <property type="match status" value="1"/>
</dbReference>
<evidence type="ECO:0000256" key="1">
    <source>
        <dbReference type="ARBA" id="ARBA00012528"/>
    </source>
</evidence>
<keyword evidence="6" id="KW-1185">Reference proteome</keyword>
<dbReference type="InterPro" id="IPR050469">
    <property type="entry name" value="Diguanylate_Cyclase"/>
</dbReference>
<evidence type="ECO:0000256" key="2">
    <source>
        <dbReference type="ARBA" id="ARBA00034247"/>
    </source>
</evidence>
<organism evidence="5 6">
    <name type="scientific">Aporhodopirellula rubra</name>
    <dbReference type="NCBI Taxonomy" id="980271"/>
    <lineage>
        <taxon>Bacteria</taxon>
        <taxon>Pseudomonadati</taxon>
        <taxon>Planctomycetota</taxon>
        <taxon>Planctomycetia</taxon>
        <taxon>Pirellulales</taxon>
        <taxon>Pirellulaceae</taxon>
        <taxon>Aporhodopirellula</taxon>
    </lineage>
</organism>
<dbReference type="GO" id="GO:1902201">
    <property type="term" value="P:negative regulation of bacterial-type flagellum-dependent cell motility"/>
    <property type="evidence" value="ECO:0007669"/>
    <property type="project" value="TreeGrafter"/>
</dbReference>
<dbReference type="SUPFAM" id="SSF55781">
    <property type="entry name" value="GAF domain-like"/>
    <property type="match status" value="1"/>
</dbReference>
<reference evidence="5 6" key="1">
    <citation type="submission" date="2020-08" db="EMBL/GenBank/DDBJ databases">
        <title>Genomic Encyclopedia of Type Strains, Phase III (KMG-III): the genomes of soil and plant-associated and newly described type strains.</title>
        <authorList>
            <person name="Whitman W."/>
        </authorList>
    </citation>
    <scope>NUCLEOTIDE SEQUENCE [LARGE SCALE GENOMIC DNA]</scope>
    <source>
        <strain evidence="5 6">CECT 8075</strain>
    </source>
</reference>
<protein>
    <recommendedName>
        <fullName evidence="1">diguanylate cyclase</fullName>
        <ecNumber evidence="1">2.7.7.65</ecNumber>
    </recommendedName>
</protein>
<evidence type="ECO:0000313" key="6">
    <source>
        <dbReference type="Proteomes" id="UP000536179"/>
    </source>
</evidence>